<feature type="binding site" evidence="6">
    <location>
        <position position="203"/>
    </location>
    <ligand>
        <name>Mg(2+)</name>
        <dbReference type="ChEBI" id="CHEBI:18420"/>
    </ligand>
</feature>
<evidence type="ECO:0000256" key="3">
    <source>
        <dbReference type="ARBA" id="ARBA00022842"/>
    </source>
</evidence>
<feature type="binding site" evidence="6">
    <location>
        <position position="177"/>
    </location>
    <ligand>
        <name>Mg(2+)</name>
        <dbReference type="ChEBI" id="CHEBI:18420"/>
    </ligand>
</feature>
<dbReference type="GO" id="GO:0016855">
    <property type="term" value="F:racemase and epimerase activity, acting on amino acids and derivatives"/>
    <property type="evidence" value="ECO:0007669"/>
    <property type="project" value="UniProtKB-UniRule"/>
</dbReference>
<feature type="active site" description="Proton acceptor; specific for (S)-substrate epimerization" evidence="5">
    <location>
        <position position="248"/>
    </location>
</feature>
<evidence type="ECO:0000256" key="2">
    <source>
        <dbReference type="ARBA" id="ARBA00022723"/>
    </source>
</evidence>
<accession>A0A193GMB4</accession>
<keyword evidence="4 7" id="KW-0413">Isomerase</keyword>
<dbReference type="SMART" id="SM00922">
    <property type="entry name" value="MR_MLE"/>
    <property type="match status" value="1"/>
</dbReference>
<feature type="domain" description="Mandelate racemase/muconate lactonizing enzyme C-terminal" evidence="8">
    <location>
        <begin position="133"/>
        <end position="224"/>
    </location>
</feature>
<dbReference type="Pfam" id="PF13378">
    <property type="entry name" value="MR_MLE_C"/>
    <property type="match status" value="1"/>
</dbReference>
<dbReference type="EC" id="5.1.1.-" evidence="7"/>
<evidence type="ECO:0000313" key="9">
    <source>
        <dbReference type="EMBL" id="ANN80444.1"/>
    </source>
</evidence>
<dbReference type="NCBIfam" id="NF042940">
    <property type="entry name" value="racemase_DgcA"/>
    <property type="match status" value="1"/>
</dbReference>
<evidence type="ECO:0000256" key="5">
    <source>
        <dbReference type="PIRSR" id="PIRSR634603-1"/>
    </source>
</evidence>
<dbReference type="KEGG" id="bfz:BAU07_12505"/>
<dbReference type="InterPro" id="IPR036849">
    <property type="entry name" value="Enolase-like_C_sf"/>
</dbReference>
<dbReference type="GO" id="GO:0009063">
    <property type="term" value="P:amino acid catabolic process"/>
    <property type="evidence" value="ECO:0007669"/>
    <property type="project" value="InterPro"/>
</dbReference>
<dbReference type="GO" id="GO:0006518">
    <property type="term" value="P:peptide metabolic process"/>
    <property type="evidence" value="ECO:0007669"/>
    <property type="project" value="UniProtKB-ARBA"/>
</dbReference>
<dbReference type="PANTHER" id="PTHR48073:SF2">
    <property type="entry name" value="O-SUCCINYLBENZOATE SYNTHASE"/>
    <property type="match status" value="1"/>
</dbReference>
<protein>
    <recommendedName>
        <fullName evidence="7">Dipeptide epimerase</fullName>
        <ecNumber evidence="7">5.1.1.-</ecNumber>
    </recommendedName>
</protein>
<dbReference type="PANTHER" id="PTHR48073">
    <property type="entry name" value="O-SUCCINYLBENZOATE SYNTHASE-RELATED"/>
    <property type="match status" value="1"/>
</dbReference>
<evidence type="ECO:0000313" key="10">
    <source>
        <dbReference type="Proteomes" id="UP000091926"/>
    </source>
</evidence>
<keyword evidence="3 6" id="KW-0460">Magnesium</keyword>
<feature type="binding site" evidence="6">
    <location>
        <position position="226"/>
    </location>
    <ligand>
        <name>Mg(2+)</name>
        <dbReference type="ChEBI" id="CHEBI:18420"/>
    </ligand>
</feature>
<evidence type="ECO:0000256" key="7">
    <source>
        <dbReference type="RuleBase" id="RU366006"/>
    </source>
</evidence>
<sequence>MPLRSLHVQHCTYPIRGVFRISRGSKTQADAVILRITEDGYTGRGECIPYGHYGESVASVIAQIEAIAPMIRDGMDVDRLQSVLPAGAARNAVDCALWDLRSRMSGVSVSAYAGLPGPLAPVQTAFTISLDSPATMAVHAYAHRHMPMLKLKLGGEGDDERVLAVRSSAPSARLIADANESWAPEHLERYLPLFASLGLELLEQPLPAGADDFLSTFKSPVPLAADESCRDANSIPAILGKYSIANIKLDKSGGLTEALRVARGAREAGLGIMVGCMVGSSLSMAPGIVLAQCADFVHLDGPLLLESDITPALPIDGATLSPDAAVWAV</sequence>
<reference evidence="9 10" key="1">
    <citation type="submission" date="2016-06" db="EMBL/GenBank/DDBJ databases">
        <title>Complete genome sequences of Bordetella bronchialis and Bordetella flabilis.</title>
        <authorList>
            <person name="LiPuma J.J."/>
            <person name="Spilker T."/>
        </authorList>
    </citation>
    <scope>NUCLEOTIDE SEQUENCE [LARGE SCALE GENOMIC DNA]</scope>
    <source>
        <strain evidence="9 10">AU10664</strain>
    </source>
</reference>
<dbReference type="GO" id="GO:0046872">
    <property type="term" value="F:metal ion binding"/>
    <property type="evidence" value="ECO:0007669"/>
    <property type="project" value="UniProtKB-KW"/>
</dbReference>
<evidence type="ECO:0000256" key="4">
    <source>
        <dbReference type="ARBA" id="ARBA00023235"/>
    </source>
</evidence>
<dbReference type="SUPFAM" id="SSF54826">
    <property type="entry name" value="Enolase N-terminal domain-like"/>
    <property type="match status" value="1"/>
</dbReference>
<name>A0A193GMB4_9BORD</name>
<dbReference type="InterPro" id="IPR013341">
    <property type="entry name" value="Mandelate_racemase_N_dom"/>
</dbReference>
<keyword evidence="2 6" id="KW-0479">Metal-binding</keyword>
<organism evidence="9 10">
    <name type="scientific">Bordetella flabilis</name>
    <dbReference type="NCBI Taxonomy" id="463014"/>
    <lineage>
        <taxon>Bacteria</taxon>
        <taxon>Pseudomonadati</taxon>
        <taxon>Pseudomonadota</taxon>
        <taxon>Betaproteobacteria</taxon>
        <taxon>Burkholderiales</taxon>
        <taxon>Alcaligenaceae</taxon>
        <taxon>Bordetella</taxon>
    </lineage>
</organism>
<dbReference type="Gene3D" id="3.30.390.10">
    <property type="entry name" value="Enolase-like, N-terminal domain"/>
    <property type="match status" value="1"/>
</dbReference>
<evidence type="ECO:0000259" key="8">
    <source>
        <dbReference type="SMART" id="SM00922"/>
    </source>
</evidence>
<dbReference type="InterPro" id="IPR029065">
    <property type="entry name" value="Enolase_C-like"/>
</dbReference>
<dbReference type="AlphaFoldDB" id="A0A193GMB4"/>
<dbReference type="Gene3D" id="3.20.20.120">
    <property type="entry name" value="Enolase-like C-terminal domain"/>
    <property type="match status" value="1"/>
</dbReference>
<dbReference type="SFLD" id="SFLDG00180">
    <property type="entry name" value="muconate_cycloisomerase"/>
    <property type="match status" value="1"/>
</dbReference>
<dbReference type="InterPro" id="IPR018110">
    <property type="entry name" value="Mandel_Rmase/mucon_lact_enz_CS"/>
</dbReference>
<proteinExistence type="inferred from homology"/>
<dbReference type="EMBL" id="CP016172">
    <property type="protein sequence ID" value="ANN80444.1"/>
    <property type="molecule type" value="Genomic_DNA"/>
</dbReference>
<keyword evidence="10" id="KW-1185">Reference proteome</keyword>
<dbReference type="InterPro" id="IPR029017">
    <property type="entry name" value="Enolase-like_N"/>
</dbReference>
<evidence type="ECO:0000256" key="1">
    <source>
        <dbReference type="ARBA" id="ARBA00008031"/>
    </source>
</evidence>
<feature type="active site" description="Proton acceptor; specific for (R)-substrate epimerization" evidence="5">
    <location>
        <position position="152"/>
    </location>
</feature>
<evidence type="ECO:0000256" key="6">
    <source>
        <dbReference type="PIRSR" id="PIRSR634603-3"/>
    </source>
</evidence>
<dbReference type="SUPFAM" id="SSF51604">
    <property type="entry name" value="Enolase C-terminal domain-like"/>
    <property type="match status" value="1"/>
</dbReference>
<comment type="similarity">
    <text evidence="1 7">Belongs to the mandelate racemase/muconate lactonizing enzyme family.</text>
</comment>
<dbReference type="InterPro" id="IPR034603">
    <property type="entry name" value="Dipeptide_epimerase"/>
</dbReference>
<dbReference type="Pfam" id="PF02746">
    <property type="entry name" value="MR_MLE_N"/>
    <property type="match status" value="1"/>
</dbReference>
<dbReference type="InterPro" id="IPR013342">
    <property type="entry name" value="Mandelate_racemase_C"/>
</dbReference>
<dbReference type="SFLD" id="SFLDS00001">
    <property type="entry name" value="Enolase"/>
    <property type="match status" value="1"/>
</dbReference>
<dbReference type="CDD" id="cd03319">
    <property type="entry name" value="L-Ala-DL-Glu_epimerase"/>
    <property type="match status" value="1"/>
</dbReference>
<dbReference type="Proteomes" id="UP000091926">
    <property type="component" value="Chromosome"/>
</dbReference>
<gene>
    <name evidence="9" type="ORF">BAU07_12505</name>
</gene>
<dbReference type="OrthoDB" id="9782675at2"/>
<dbReference type="SFLD" id="SFLDF00010">
    <property type="entry name" value="dipeptide_epimerase"/>
    <property type="match status" value="1"/>
</dbReference>
<dbReference type="STRING" id="463014.BAU07_12505"/>
<comment type="cofactor">
    <cofactor evidence="6 7">
        <name>Mg(2+)</name>
        <dbReference type="ChEBI" id="CHEBI:18420"/>
    </cofactor>
    <text evidence="6 7">Binds 1 Mg(2+) ion per subunit.</text>
</comment>
<dbReference type="PROSITE" id="PS00909">
    <property type="entry name" value="MR_MLE_2"/>
    <property type="match status" value="1"/>
</dbReference>